<dbReference type="Pfam" id="PF13635">
    <property type="entry name" value="DUF4143"/>
    <property type="match status" value="1"/>
</dbReference>
<name>A0A1W1Y8N5_9FLAO</name>
<sequence length="99" mass="11539">MAEGFLYKDSFNLEGIKKSSTLQRLVQMLAFLIGSEINYSSLGNDLGINRLTVEKYVDILEKNFIVFRLNTFSKNQDNELKKVRKVYLWDLGLRNQIQC</sequence>
<evidence type="ECO:0000259" key="1">
    <source>
        <dbReference type="Pfam" id="PF13635"/>
    </source>
</evidence>
<dbReference type="RefSeq" id="WP_084015270.1">
    <property type="nucleotide sequence ID" value="NZ_FWXS01000001.1"/>
</dbReference>
<evidence type="ECO:0000313" key="2">
    <source>
        <dbReference type="EMBL" id="SMC32098.1"/>
    </source>
</evidence>
<keyword evidence="3" id="KW-1185">Reference proteome</keyword>
<dbReference type="STRING" id="1434700.SAMN06296427_10149"/>
<dbReference type="AlphaFoldDB" id="A0A1W1Y8N5"/>
<dbReference type="InterPro" id="IPR025420">
    <property type="entry name" value="DUF4143"/>
</dbReference>
<dbReference type="OrthoDB" id="9778168at2"/>
<evidence type="ECO:0000313" key="3">
    <source>
        <dbReference type="Proteomes" id="UP000192393"/>
    </source>
</evidence>
<dbReference type="Proteomes" id="UP000192393">
    <property type="component" value="Unassembled WGS sequence"/>
</dbReference>
<dbReference type="EMBL" id="FWXS01000001">
    <property type="protein sequence ID" value="SMC32098.1"/>
    <property type="molecule type" value="Genomic_DNA"/>
</dbReference>
<dbReference type="PANTHER" id="PTHR43566">
    <property type="entry name" value="CONSERVED PROTEIN"/>
    <property type="match status" value="1"/>
</dbReference>
<dbReference type="PANTHER" id="PTHR43566:SF1">
    <property type="entry name" value="AAA+ ATPASE DOMAIN-CONTAINING PROTEIN"/>
    <property type="match status" value="1"/>
</dbReference>
<reference evidence="2 3" key="1">
    <citation type="submission" date="2017-04" db="EMBL/GenBank/DDBJ databases">
        <authorList>
            <person name="Afonso C.L."/>
            <person name="Miller P.J."/>
            <person name="Scott M.A."/>
            <person name="Spackman E."/>
            <person name="Goraichik I."/>
            <person name="Dimitrov K.M."/>
            <person name="Suarez D.L."/>
            <person name="Swayne D.E."/>
        </authorList>
    </citation>
    <scope>NUCLEOTIDE SEQUENCE [LARGE SCALE GENOMIC DNA]</scope>
    <source>
        <strain evidence="2 3">CGMCC 1.12708</strain>
    </source>
</reference>
<gene>
    <name evidence="2" type="ORF">SAMN06296427_10149</name>
</gene>
<proteinExistence type="predicted"/>
<protein>
    <recommendedName>
        <fullName evidence="1">DUF4143 domain-containing protein</fullName>
    </recommendedName>
</protein>
<accession>A0A1W1Y8N5</accession>
<feature type="domain" description="DUF4143" evidence="1">
    <location>
        <begin position="8"/>
        <end position="96"/>
    </location>
</feature>
<organism evidence="2 3">
    <name type="scientific">Moheibacter sediminis</name>
    <dbReference type="NCBI Taxonomy" id="1434700"/>
    <lineage>
        <taxon>Bacteria</taxon>
        <taxon>Pseudomonadati</taxon>
        <taxon>Bacteroidota</taxon>
        <taxon>Flavobacteriia</taxon>
        <taxon>Flavobacteriales</taxon>
        <taxon>Weeksellaceae</taxon>
        <taxon>Moheibacter</taxon>
    </lineage>
</organism>